<dbReference type="Pfam" id="PF03992">
    <property type="entry name" value="ABM"/>
    <property type="match status" value="1"/>
</dbReference>
<dbReference type="InterPro" id="IPR007138">
    <property type="entry name" value="ABM_dom"/>
</dbReference>
<dbReference type="Gene3D" id="3.30.70.100">
    <property type="match status" value="1"/>
</dbReference>
<dbReference type="SUPFAM" id="SSF54909">
    <property type="entry name" value="Dimeric alpha+beta barrel"/>
    <property type="match status" value="1"/>
</dbReference>
<dbReference type="KEGG" id="aac:Aaci_0671"/>
<evidence type="ECO:0000313" key="3">
    <source>
        <dbReference type="Proteomes" id="UP000001917"/>
    </source>
</evidence>
<keyword evidence="2" id="KW-0503">Monooxygenase</keyword>
<protein>
    <submittedName>
        <fullName evidence="2">Antibiotic biosynthesis monooxygenase</fullName>
    </submittedName>
</protein>
<evidence type="ECO:0000313" key="2">
    <source>
        <dbReference type="EMBL" id="ACV57719.1"/>
    </source>
</evidence>
<proteinExistence type="predicted"/>
<name>C8WTH7_ALIAD</name>
<dbReference type="InterPro" id="IPR011008">
    <property type="entry name" value="Dimeric_a/b-barrel"/>
</dbReference>
<sequence length="101" mass="11996">MYVVHSTIQVPMEWIDDVIALYRQRSRLVDHWPGFVSFALLQNEHRTGELTIQLVWQSKAHYLAWVQSDDFRRVHEREEALVAQGFPHPRPLVRKYEVVAT</sequence>
<dbReference type="GO" id="GO:0004497">
    <property type="term" value="F:monooxygenase activity"/>
    <property type="evidence" value="ECO:0007669"/>
    <property type="project" value="UniProtKB-KW"/>
</dbReference>
<gene>
    <name evidence="2" type="ordered locus">Aaci_0671</name>
</gene>
<organism evidence="2 3">
    <name type="scientific">Alicyclobacillus acidocaldarius subsp. acidocaldarius (strain ATCC 27009 / DSM 446 / BCRC 14685 / JCM 5260 / KCTC 1825 / NBRC 15652 / NCIMB 11725 / NRRL B-14509 / 104-IA)</name>
    <name type="common">Bacillus acidocaldarius</name>
    <dbReference type="NCBI Taxonomy" id="521098"/>
    <lineage>
        <taxon>Bacteria</taxon>
        <taxon>Bacillati</taxon>
        <taxon>Bacillota</taxon>
        <taxon>Bacilli</taxon>
        <taxon>Bacillales</taxon>
        <taxon>Alicyclobacillaceae</taxon>
        <taxon>Alicyclobacillus</taxon>
    </lineage>
</organism>
<dbReference type="Proteomes" id="UP000001917">
    <property type="component" value="Chromosome"/>
</dbReference>
<dbReference type="PANTHER" id="PTHR34474">
    <property type="entry name" value="SIGNAL TRANSDUCTION PROTEIN TRAP"/>
    <property type="match status" value="1"/>
</dbReference>
<dbReference type="STRING" id="521098.Aaci_0671"/>
<dbReference type="HOGENOM" id="CLU_141544_1_1_9"/>
<dbReference type="PANTHER" id="PTHR34474:SF2">
    <property type="entry name" value="SIGNAL TRANSDUCTION PROTEIN TRAP"/>
    <property type="match status" value="1"/>
</dbReference>
<dbReference type="InterPro" id="IPR050404">
    <property type="entry name" value="Heme-degrading_MO"/>
</dbReference>
<dbReference type="eggNOG" id="COG2329">
    <property type="taxonomic scope" value="Bacteria"/>
</dbReference>
<evidence type="ECO:0000259" key="1">
    <source>
        <dbReference type="PROSITE" id="PS51725"/>
    </source>
</evidence>
<reference evidence="3" key="1">
    <citation type="submission" date="2009-09" db="EMBL/GenBank/DDBJ databases">
        <title>The complete chromosome of Alicyclobacillus acidocaldarius subsp. acidocaldarius DSM 446.</title>
        <authorList>
            <consortium name="US DOE Joint Genome Institute (JGI-PGF)"/>
            <person name="Lucas S."/>
            <person name="Copeland A."/>
            <person name="Lapidus A."/>
            <person name="Glavina del Rio T."/>
            <person name="Dalin E."/>
            <person name="Tice H."/>
            <person name="Bruce D."/>
            <person name="Goodwin L."/>
            <person name="Pitluck S."/>
            <person name="Kyrpides N."/>
            <person name="Mavromatis K."/>
            <person name="Ivanova N."/>
            <person name="Ovchinnikova G."/>
            <person name="Chertkov O."/>
            <person name="Sims D."/>
            <person name="Brettin T."/>
            <person name="Detter J.C."/>
            <person name="Han C."/>
            <person name="Larimer F."/>
            <person name="Land M."/>
            <person name="Hauser L."/>
            <person name="Markowitz V."/>
            <person name="Cheng J.-F."/>
            <person name="Hugenholtz P."/>
            <person name="Woyke T."/>
            <person name="Wu D."/>
            <person name="Pukall R."/>
            <person name="Klenk H.-P."/>
            <person name="Eisen J.A."/>
        </authorList>
    </citation>
    <scope>NUCLEOTIDE SEQUENCE [LARGE SCALE GENOMIC DNA]</scope>
    <source>
        <strain evidence="3">ATCC 27009 / DSM 446 / BCRC 14685 / JCM 5260 / KCTC 1825 / NBRC 15652 / NCIMB 11725 / NRRL B-14509 / 104-IA</strain>
    </source>
</reference>
<accession>C8WTH7</accession>
<dbReference type="PROSITE" id="PS51725">
    <property type="entry name" value="ABM"/>
    <property type="match status" value="1"/>
</dbReference>
<keyword evidence="2" id="KW-0560">Oxidoreductase</keyword>
<dbReference type="EMBL" id="CP001727">
    <property type="protein sequence ID" value="ACV57719.1"/>
    <property type="molecule type" value="Genomic_DNA"/>
</dbReference>
<feature type="domain" description="ABM" evidence="1">
    <location>
        <begin position="2"/>
        <end position="93"/>
    </location>
</feature>
<keyword evidence="3" id="KW-1185">Reference proteome</keyword>
<reference evidence="2 3" key="2">
    <citation type="journal article" date="2010" name="Stand. Genomic Sci.">
        <title>Complete genome sequence of Alicyclobacillus acidocaldarius type strain (104-IA).</title>
        <authorList>
            <person name="Mavromatis K."/>
            <person name="Sikorski J."/>
            <person name="Lapidus A."/>
            <person name="Glavina Del Rio T."/>
            <person name="Copeland A."/>
            <person name="Tice H."/>
            <person name="Cheng J.F."/>
            <person name="Lucas S."/>
            <person name="Chen F."/>
            <person name="Nolan M."/>
            <person name="Bruce D."/>
            <person name="Goodwin L."/>
            <person name="Pitluck S."/>
            <person name="Ivanova N."/>
            <person name="Ovchinnikova G."/>
            <person name="Pati A."/>
            <person name="Chen A."/>
            <person name="Palaniappan K."/>
            <person name="Land M."/>
            <person name="Hauser L."/>
            <person name="Chang Y.J."/>
            <person name="Jeffries C.D."/>
            <person name="Chain P."/>
            <person name="Meincke L."/>
            <person name="Sims D."/>
            <person name="Chertkov O."/>
            <person name="Han C."/>
            <person name="Brettin T."/>
            <person name="Detter J.C."/>
            <person name="Wahrenburg C."/>
            <person name="Rohde M."/>
            <person name="Pukall R."/>
            <person name="Goker M."/>
            <person name="Bristow J."/>
            <person name="Eisen J.A."/>
            <person name="Markowitz V."/>
            <person name="Hugenholtz P."/>
            <person name="Klenk H.P."/>
            <person name="Kyrpides N.C."/>
        </authorList>
    </citation>
    <scope>NUCLEOTIDE SEQUENCE [LARGE SCALE GENOMIC DNA]</scope>
    <source>
        <strain evidence="3">ATCC 27009 / DSM 446 / BCRC 14685 / JCM 5260 / KCTC 1825 / NBRC 15652 / NCIMB 11725 / NRRL B-14509 / 104-IA</strain>
    </source>
</reference>
<dbReference type="AlphaFoldDB" id="C8WTH7"/>
<dbReference type="RefSeq" id="WP_012810078.1">
    <property type="nucleotide sequence ID" value="NC_013205.1"/>
</dbReference>